<comment type="caution">
    <text evidence="1">The sequence shown here is derived from an EMBL/GenBank/DDBJ whole genome shotgun (WGS) entry which is preliminary data.</text>
</comment>
<dbReference type="RefSeq" id="WP_006807546.1">
    <property type="nucleotide sequence ID" value="NZ_ADAD01000125.1"/>
</dbReference>
<accession>D0GM02</accession>
<name>D0GM02_9FUSO</name>
<protein>
    <recommendedName>
        <fullName evidence="3">DUF2877 domain-containing protein</fullName>
    </recommendedName>
</protein>
<dbReference type="AlphaFoldDB" id="D0GM02"/>
<sequence>MMNKSHEKYGEDGSISELMLLYLKNQKIGYIHSIFKSSLNIRFGENLIHISGDNKGLTCFGCCITGKKIKNIILNADIDDIVIKKGNNLLFYTNSGVREIDILKLKKVNLKIENIKISEKILEEIFGHLKNINFEEKTGIENKEVIKWLQDGISEESQRYLTGRGKGLTPSGDDILVGFALIQHLCTGNVELKCGDLTTDISRQYFKAFNEGYTNQYLIELFSGNIEKSICNITQIGHTSGYDLLFGIFLGIKKFLKWRK</sequence>
<evidence type="ECO:0008006" key="3">
    <source>
        <dbReference type="Google" id="ProtNLM"/>
    </source>
</evidence>
<organism evidence="1 2">
    <name type="scientific">Pseudoleptotrichia goodfellowii F0264</name>
    <dbReference type="NCBI Taxonomy" id="596323"/>
    <lineage>
        <taxon>Bacteria</taxon>
        <taxon>Fusobacteriati</taxon>
        <taxon>Fusobacteriota</taxon>
        <taxon>Fusobacteriia</taxon>
        <taxon>Fusobacteriales</taxon>
        <taxon>Leptotrichiaceae</taxon>
        <taxon>Pseudoleptotrichia</taxon>
    </lineage>
</organism>
<keyword evidence="2" id="KW-1185">Reference proteome</keyword>
<dbReference type="eggNOG" id="ENOG5032WGX">
    <property type="taxonomic scope" value="Bacteria"/>
</dbReference>
<reference evidence="1 2" key="1">
    <citation type="submission" date="2009-10" db="EMBL/GenBank/DDBJ databases">
        <authorList>
            <person name="Harkins D.M."/>
            <person name="Madupu R."/>
            <person name="Durkin A.S."/>
            <person name="Torralba M."/>
            <person name="Methe B."/>
            <person name="Sutton G.G."/>
            <person name="Strausberg R.L."/>
            <person name="Nelson K.E."/>
        </authorList>
    </citation>
    <scope>NUCLEOTIDE SEQUENCE [LARGE SCALE GENOMIC DNA]</scope>
    <source>
        <strain evidence="1 2">F0264</strain>
    </source>
</reference>
<dbReference type="Proteomes" id="UP000004226">
    <property type="component" value="Unassembled WGS sequence"/>
</dbReference>
<proteinExistence type="predicted"/>
<dbReference type="InterPro" id="IPR021530">
    <property type="entry name" value="AllH-like"/>
</dbReference>
<gene>
    <name evidence="1" type="ORF">HMPREF0554_1713</name>
</gene>
<dbReference type="EMBL" id="ADAD01000125">
    <property type="protein sequence ID" value="EEY34945.1"/>
    <property type="molecule type" value="Genomic_DNA"/>
</dbReference>
<evidence type="ECO:0000313" key="2">
    <source>
        <dbReference type="Proteomes" id="UP000004226"/>
    </source>
</evidence>
<evidence type="ECO:0000313" key="1">
    <source>
        <dbReference type="EMBL" id="EEY34945.1"/>
    </source>
</evidence>
<dbReference type="Pfam" id="PF11392">
    <property type="entry name" value="AllH"/>
    <property type="match status" value="1"/>
</dbReference>